<dbReference type="GO" id="GO:0005739">
    <property type="term" value="C:mitochondrion"/>
    <property type="evidence" value="ECO:0007669"/>
    <property type="project" value="TreeGrafter"/>
</dbReference>
<reference evidence="4 5" key="1">
    <citation type="submission" date="2014-04" db="EMBL/GenBank/DDBJ databases">
        <authorList>
            <consortium name="DOE Joint Genome Institute"/>
            <person name="Kuo A."/>
            <person name="Girlanda M."/>
            <person name="Perotto S."/>
            <person name="Kohler A."/>
            <person name="Nagy L.G."/>
            <person name="Floudas D."/>
            <person name="Copeland A."/>
            <person name="Barry K.W."/>
            <person name="Cichocki N."/>
            <person name="Veneault-Fourrey C."/>
            <person name="LaButti K."/>
            <person name="Lindquist E.A."/>
            <person name="Lipzen A."/>
            <person name="Lundell T."/>
            <person name="Morin E."/>
            <person name="Murat C."/>
            <person name="Sun H."/>
            <person name="Tunlid A."/>
            <person name="Henrissat B."/>
            <person name="Grigoriev I.V."/>
            <person name="Hibbett D.S."/>
            <person name="Martin F."/>
            <person name="Nordberg H.P."/>
            <person name="Cantor M.N."/>
            <person name="Hua S.X."/>
        </authorList>
    </citation>
    <scope>NUCLEOTIDE SEQUENCE [LARGE SCALE GENOMIC DNA]</scope>
    <source>
        <strain evidence="4 5">MUT 4182</strain>
    </source>
</reference>
<dbReference type="Pfam" id="PF06916">
    <property type="entry name" value="FAM210A-B_dom"/>
    <property type="match status" value="1"/>
</dbReference>
<dbReference type="Proteomes" id="UP000054248">
    <property type="component" value="Unassembled WGS sequence"/>
</dbReference>
<dbReference type="HOGENOM" id="CLU_059211_1_2_1"/>
<evidence type="ECO:0000256" key="1">
    <source>
        <dbReference type="SAM" id="MobiDB-lite"/>
    </source>
</evidence>
<dbReference type="PANTHER" id="PTHR21377">
    <property type="entry name" value="PROTEIN FAM210B, MITOCHONDRIAL"/>
    <property type="match status" value="1"/>
</dbReference>
<dbReference type="OrthoDB" id="426386at2759"/>
<protein>
    <recommendedName>
        <fullName evidence="3">DUF1279 domain-containing protein</fullName>
    </recommendedName>
</protein>
<dbReference type="InterPro" id="IPR045866">
    <property type="entry name" value="FAM210A/B-like"/>
</dbReference>
<name>A0A0C3K3K5_9AGAM</name>
<evidence type="ECO:0000313" key="4">
    <source>
        <dbReference type="EMBL" id="KIO15993.1"/>
    </source>
</evidence>
<evidence type="ECO:0000256" key="2">
    <source>
        <dbReference type="SAM" id="Phobius"/>
    </source>
</evidence>
<evidence type="ECO:0000313" key="5">
    <source>
        <dbReference type="Proteomes" id="UP000054248"/>
    </source>
</evidence>
<keyword evidence="2" id="KW-0472">Membrane</keyword>
<evidence type="ECO:0000259" key="3">
    <source>
        <dbReference type="Pfam" id="PF06916"/>
    </source>
</evidence>
<dbReference type="AlphaFoldDB" id="A0A0C3K3K5"/>
<sequence>MLLPSTILRSATQRTVFRLPSRSLRSHFSSLRRTMSTGTPLLPLTRETTSNTASLTLTRTSPPSRIRLGRFSPNRLSLTRRYSSPPASPTSPTADTSVSGRLKALIKTYGWYALGVYLFFGVFDFGIAFGLINWFGAEEVSKWTAAVKGYIKENIYSPAEPGAAEMDKAAHQAAHGGNEGLYAMIVLAYTVHKTLFLPFRVGMTAAFTPRIVNWLAARGWAGRAGTVRAANHMRDRIRTARGKGKIDD</sequence>
<keyword evidence="2" id="KW-0812">Transmembrane</keyword>
<feature type="region of interest" description="Disordered" evidence="1">
    <location>
        <begin position="77"/>
        <end position="97"/>
    </location>
</feature>
<organism evidence="4 5">
    <name type="scientific">Tulasnella calospora MUT 4182</name>
    <dbReference type="NCBI Taxonomy" id="1051891"/>
    <lineage>
        <taxon>Eukaryota</taxon>
        <taxon>Fungi</taxon>
        <taxon>Dikarya</taxon>
        <taxon>Basidiomycota</taxon>
        <taxon>Agaricomycotina</taxon>
        <taxon>Agaricomycetes</taxon>
        <taxon>Cantharellales</taxon>
        <taxon>Tulasnellaceae</taxon>
        <taxon>Tulasnella</taxon>
    </lineage>
</organism>
<proteinExistence type="predicted"/>
<keyword evidence="5" id="KW-1185">Reference proteome</keyword>
<accession>A0A0C3K3K5</accession>
<keyword evidence="2" id="KW-1133">Transmembrane helix</keyword>
<dbReference type="PANTHER" id="PTHR21377:SF0">
    <property type="entry name" value="PROTEIN FAM210B, MITOCHONDRIAL"/>
    <property type="match status" value="1"/>
</dbReference>
<dbReference type="EMBL" id="KN823721">
    <property type="protein sequence ID" value="KIO15993.1"/>
    <property type="molecule type" value="Genomic_DNA"/>
</dbReference>
<feature type="transmembrane region" description="Helical" evidence="2">
    <location>
        <begin position="111"/>
        <end position="135"/>
    </location>
</feature>
<dbReference type="InterPro" id="IPR009688">
    <property type="entry name" value="FAM210A/B-like_dom"/>
</dbReference>
<feature type="domain" description="DUF1279" evidence="3">
    <location>
        <begin position="101"/>
        <end position="209"/>
    </location>
</feature>
<gene>
    <name evidence="4" type="ORF">M407DRAFT_197701</name>
</gene>
<reference evidence="5" key="2">
    <citation type="submission" date="2015-01" db="EMBL/GenBank/DDBJ databases">
        <title>Evolutionary Origins and Diversification of the Mycorrhizal Mutualists.</title>
        <authorList>
            <consortium name="DOE Joint Genome Institute"/>
            <consortium name="Mycorrhizal Genomics Consortium"/>
            <person name="Kohler A."/>
            <person name="Kuo A."/>
            <person name="Nagy L.G."/>
            <person name="Floudas D."/>
            <person name="Copeland A."/>
            <person name="Barry K.W."/>
            <person name="Cichocki N."/>
            <person name="Veneault-Fourrey C."/>
            <person name="LaButti K."/>
            <person name="Lindquist E.A."/>
            <person name="Lipzen A."/>
            <person name="Lundell T."/>
            <person name="Morin E."/>
            <person name="Murat C."/>
            <person name="Riley R."/>
            <person name="Ohm R."/>
            <person name="Sun H."/>
            <person name="Tunlid A."/>
            <person name="Henrissat B."/>
            <person name="Grigoriev I.V."/>
            <person name="Hibbett D.S."/>
            <person name="Martin F."/>
        </authorList>
    </citation>
    <scope>NUCLEOTIDE SEQUENCE [LARGE SCALE GENOMIC DNA]</scope>
    <source>
        <strain evidence="5">MUT 4182</strain>
    </source>
</reference>